<sequence>MCRLGAWLRRKLKVNSRTARAERAAHAERIQLARRNSYNRRDALPPPYPRPPPASTENLDTLRARNPPSPFTNRVEDAIIPPPPPPTGTLLEACQAAARNVGLGLISAICEDDREMVAARILRTIATSVSTSRSYPAFVAAVTMAESLALIHAENPSRSSYSALPDEIFARRWTNAFDGAIAAAMAAADDATTDARPGSMDSSALKPQLPVKPAKTPFP</sequence>
<organism evidence="2 3">
    <name type="scientific">Phomopsis amygdali</name>
    <name type="common">Fusicoccum amygdali</name>
    <dbReference type="NCBI Taxonomy" id="1214568"/>
    <lineage>
        <taxon>Eukaryota</taxon>
        <taxon>Fungi</taxon>
        <taxon>Dikarya</taxon>
        <taxon>Ascomycota</taxon>
        <taxon>Pezizomycotina</taxon>
        <taxon>Sordariomycetes</taxon>
        <taxon>Sordariomycetidae</taxon>
        <taxon>Diaporthales</taxon>
        <taxon>Diaporthaceae</taxon>
        <taxon>Diaporthe</taxon>
    </lineage>
</organism>
<feature type="region of interest" description="Disordered" evidence="1">
    <location>
        <begin position="32"/>
        <end position="77"/>
    </location>
</feature>
<dbReference type="AlphaFoldDB" id="A0AAD9SEA3"/>
<protein>
    <submittedName>
        <fullName evidence="2">Uncharacterized protein</fullName>
    </submittedName>
</protein>
<evidence type="ECO:0000256" key="1">
    <source>
        <dbReference type="SAM" id="MobiDB-lite"/>
    </source>
</evidence>
<dbReference type="EMBL" id="JAUJFL010000003">
    <property type="protein sequence ID" value="KAK2606556.1"/>
    <property type="molecule type" value="Genomic_DNA"/>
</dbReference>
<comment type="caution">
    <text evidence="2">The sequence shown here is derived from an EMBL/GenBank/DDBJ whole genome shotgun (WGS) entry which is preliminary data.</text>
</comment>
<feature type="region of interest" description="Disordered" evidence="1">
    <location>
        <begin position="192"/>
        <end position="219"/>
    </location>
</feature>
<dbReference type="Proteomes" id="UP001265746">
    <property type="component" value="Unassembled WGS sequence"/>
</dbReference>
<keyword evidence="3" id="KW-1185">Reference proteome</keyword>
<feature type="compositionally biased region" description="Pro residues" evidence="1">
    <location>
        <begin position="44"/>
        <end position="54"/>
    </location>
</feature>
<evidence type="ECO:0000313" key="3">
    <source>
        <dbReference type="Proteomes" id="UP001265746"/>
    </source>
</evidence>
<reference evidence="2" key="1">
    <citation type="submission" date="2023-06" db="EMBL/GenBank/DDBJ databases">
        <authorList>
            <person name="Noh H."/>
        </authorList>
    </citation>
    <scope>NUCLEOTIDE SEQUENCE</scope>
    <source>
        <strain evidence="2">DUCC20226</strain>
    </source>
</reference>
<gene>
    <name evidence="2" type="ORF">N8I77_005298</name>
</gene>
<name>A0AAD9SEA3_PHOAM</name>
<accession>A0AAD9SEA3</accession>
<evidence type="ECO:0000313" key="2">
    <source>
        <dbReference type="EMBL" id="KAK2606556.1"/>
    </source>
</evidence>
<proteinExistence type="predicted"/>